<evidence type="ECO:0000313" key="2">
    <source>
        <dbReference type="EMBL" id="RVX46266.1"/>
    </source>
</evidence>
<name>A0A438MKP1_9ACTN</name>
<dbReference type="RefSeq" id="WP_277750801.1">
    <property type="nucleotide sequence ID" value="NZ_SAUN01000001.1"/>
</dbReference>
<dbReference type="Proteomes" id="UP000284824">
    <property type="component" value="Unassembled WGS sequence"/>
</dbReference>
<sequence>MSAPEGGIMLRRLSSVITALIFFLAFCIGCGGNSGEPGSGDAVDTDLALTGTVAQGPSENRIGWDKVTIRLGVRNNGSTMRQVDLPTDGTLSIAEGDVTYNARVTVAPAQGAPAPDVEPVSIPDSFGTLQLPPGIAMCELAAESVPGSWLYAIGEVPTDLTPTRLDLEGFPSLHLAGQRNLDCAPTLQAVTTQTPTRTTITIPDEDTETVSGALDISGAVDLPSGAQSGRTVVKTRLANTGRFRDLVLEDLSLWLVDDDGTIRTHITGDACTYSPSLIVAPRYSSEIDACYTYRPSPPKAVILQSQATNTFHVFKLTTETKAAERPAESLLSLARPATSSSIEKAALGPEKAFDGDFTTRWGSLEFTDPQWLQIDLGSPKNISRVRLFWETAYGKTYQIQVSNDAAVWTTVYETTAGDGNEDDLTGLSGTGRYVRMYGTERGTRFGYSLYEMQVYGT</sequence>
<comment type="caution">
    <text evidence="2">The sequence shown here is derived from an EMBL/GenBank/DDBJ whole genome shotgun (WGS) entry which is preliminary data.</text>
</comment>
<dbReference type="Gene3D" id="2.60.120.260">
    <property type="entry name" value="Galactose-binding domain-like"/>
    <property type="match status" value="1"/>
</dbReference>
<evidence type="ECO:0000313" key="3">
    <source>
        <dbReference type="Proteomes" id="UP000284824"/>
    </source>
</evidence>
<dbReference type="Pfam" id="PF22633">
    <property type="entry name" value="F5_F8_type_C_2"/>
    <property type="match status" value="1"/>
</dbReference>
<organism evidence="2 3">
    <name type="scientific">Nonomuraea polychroma</name>
    <dbReference type="NCBI Taxonomy" id="46176"/>
    <lineage>
        <taxon>Bacteria</taxon>
        <taxon>Bacillati</taxon>
        <taxon>Actinomycetota</taxon>
        <taxon>Actinomycetes</taxon>
        <taxon>Streptosporangiales</taxon>
        <taxon>Streptosporangiaceae</taxon>
        <taxon>Nonomuraea</taxon>
    </lineage>
</organism>
<reference evidence="2 3" key="1">
    <citation type="submission" date="2019-01" db="EMBL/GenBank/DDBJ databases">
        <title>Sequencing the genomes of 1000 actinobacteria strains.</title>
        <authorList>
            <person name="Klenk H.-P."/>
        </authorList>
    </citation>
    <scope>NUCLEOTIDE SEQUENCE [LARGE SCALE GENOMIC DNA]</scope>
    <source>
        <strain evidence="2 3">DSM 43925</strain>
    </source>
</reference>
<dbReference type="PROSITE" id="PS50022">
    <property type="entry name" value="FA58C_3"/>
    <property type="match status" value="1"/>
</dbReference>
<keyword evidence="3" id="KW-1185">Reference proteome</keyword>
<dbReference type="SUPFAM" id="SSF49785">
    <property type="entry name" value="Galactose-binding domain-like"/>
    <property type="match status" value="1"/>
</dbReference>
<feature type="domain" description="F5/8 type C" evidence="1">
    <location>
        <begin position="323"/>
        <end position="457"/>
    </location>
</feature>
<evidence type="ECO:0000259" key="1">
    <source>
        <dbReference type="PROSITE" id="PS50022"/>
    </source>
</evidence>
<accession>A0A438MKP1</accession>
<dbReference type="AlphaFoldDB" id="A0A438MKP1"/>
<gene>
    <name evidence="2" type="ORF">EDD27_9135</name>
</gene>
<dbReference type="InterPro" id="IPR000421">
    <property type="entry name" value="FA58C"/>
</dbReference>
<dbReference type="InterPro" id="IPR008979">
    <property type="entry name" value="Galactose-bd-like_sf"/>
</dbReference>
<proteinExistence type="predicted"/>
<protein>
    <submittedName>
        <fullName evidence="2">F5/8 type C domain-containing protein</fullName>
    </submittedName>
</protein>
<dbReference type="EMBL" id="SAUN01000001">
    <property type="protein sequence ID" value="RVX46266.1"/>
    <property type="molecule type" value="Genomic_DNA"/>
</dbReference>